<feature type="transmembrane region" description="Helical" evidence="16">
    <location>
        <begin position="275"/>
        <end position="292"/>
    </location>
</feature>
<feature type="transmembrane region" description="Helical" evidence="16">
    <location>
        <begin position="333"/>
        <end position="353"/>
    </location>
</feature>
<evidence type="ECO:0000256" key="3">
    <source>
        <dbReference type="ARBA" id="ARBA00005268"/>
    </source>
</evidence>
<evidence type="ECO:0000256" key="1">
    <source>
        <dbReference type="ARBA" id="ARBA00004123"/>
    </source>
</evidence>
<dbReference type="GO" id="GO:0010044">
    <property type="term" value="P:response to aluminum ion"/>
    <property type="evidence" value="ECO:0007669"/>
    <property type="project" value="TreeGrafter"/>
</dbReference>
<feature type="transmembrane region" description="Helical" evidence="16">
    <location>
        <begin position="250"/>
        <end position="269"/>
    </location>
</feature>
<dbReference type="InterPro" id="IPR009057">
    <property type="entry name" value="Homeodomain-like_sf"/>
</dbReference>
<dbReference type="GO" id="GO:0005886">
    <property type="term" value="C:plasma membrane"/>
    <property type="evidence" value="ECO:0007669"/>
    <property type="project" value="TreeGrafter"/>
</dbReference>
<keyword evidence="6 16" id="KW-1133">Transmembrane helix</keyword>
<dbReference type="EMBL" id="JADCNM010000011">
    <property type="protein sequence ID" value="KAG0462326.1"/>
    <property type="molecule type" value="Genomic_DNA"/>
</dbReference>
<evidence type="ECO:0000256" key="5">
    <source>
        <dbReference type="ARBA" id="ARBA00022692"/>
    </source>
</evidence>
<feature type="transmembrane region" description="Helical" evidence="16">
    <location>
        <begin position="304"/>
        <end position="327"/>
    </location>
</feature>
<dbReference type="CDD" id="cd00086">
    <property type="entry name" value="homeodomain"/>
    <property type="match status" value="1"/>
</dbReference>
<keyword evidence="8 14" id="KW-0238">DNA-binding</keyword>
<comment type="subcellular location">
    <subcellularLocation>
        <location evidence="2">Membrane</location>
        <topology evidence="2">Multi-pass membrane protein</topology>
    </subcellularLocation>
    <subcellularLocation>
        <location evidence="1 14 15">Nucleus</location>
    </subcellularLocation>
</comment>
<dbReference type="OrthoDB" id="432685at2759"/>
<reference evidence="18 19" key="1">
    <citation type="journal article" date="2020" name="Nat. Food">
        <title>A phased Vanilla planifolia genome enables genetic improvement of flavour and production.</title>
        <authorList>
            <person name="Hasing T."/>
            <person name="Tang H."/>
            <person name="Brym M."/>
            <person name="Khazi F."/>
            <person name="Huang T."/>
            <person name="Chambers A.H."/>
        </authorList>
    </citation>
    <scope>NUCLEOTIDE SEQUENCE [LARGE SCALE GENOMIC DNA]</scope>
    <source>
        <tissue evidence="18">Leaf</tissue>
    </source>
</reference>
<feature type="domain" description="Homeobox" evidence="17">
    <location>
        <begin position="2"/>
        <end position="67"/>
    </location>
</feature>
<evidence type="ECO:0000256" key="7">
    <source>
        <dbReference type="ARBA" id="ARBA00023015"/>
    </source>
</evidence>
<evidence type="ECO:0000256" key="10">
    <source>
        <dbReference type="ARBA" id="ARBA00023155"/>
    </source>
</evidence>
<keyword evidence="7" id="KW-0805">Transcription regulation</keyword>
<gene>
    <name evidence="18" type="ORF">HPP92_020802</name>
</gene>
<evidence type="ECO:0000256" key="8">
    <source>
        <dbReference type="ARBA" id="ARBA00023125"/>
    </source>
</evidence>
<evidence type="ECO:0000256" key="11">
    <source>
        <dbReference type="ARBA" id="ARBA00023163"/>
    </source>
</evidence>
<evidence type="ECO:0000256" key="2">
    <source>
        <dbReference type="ARBA" id="ARBA00004141"/>
    </source>
</evidence>
<comment type="similarity">
    <text evidence="13">Belongs to the WUS homeobox family.</text>
</comment>
<evidence type="ECO:0000256" key="6">
    <source>
        <dbReference type="ARBA" id="ARBA00022989"/>
    </source>
</evidence>
<evidence type="ECO:0000256" key="13">
    <source>
        <dbReference type="ARBA" id="ARBA00024040"/>
    </source>
</evidence>
<feature type="transmembrane region" description="Helical" evidence="16">
    <location>
        <begin position="219"/>
        <end position="238"/>
    </location>
</feature>
<keyword evidence="10 14" id="KW-0371">Homeobox</keyword>
<evidence type="ECO:0000259" key="17">
    <source>
        <dbReference type="PROSITE" id="PS50071"/>
    </source>
</evidence>
<dbReference type="Gene3D" id="1.10.10.60">
    <property type="entry name" value="Homeodomain-like"/>
    <property type="match status" value="1"/>
</dbReference>
<dbReference type="SUPFAM" id="SSF46689">
    <property type="entry name" value="Homeodomain-like"/>
    <property type="match status" value="1"/>
</dbReference>
<dbReference type="AlphaFoldDB" id="A0A835UK44"/>
<evidence type="ECO:0000256" key="16">
    <source>
        <dbReference type="SAM" id="Phobius"/>
    </source>
</evidence>
<keyword evidence="5 16" id="KW-0812">Transmembrane</keyword>
<feature type="DNA-binding region" description="Homeobox" evidence="14">
    <location>
        <begin position="4"/>
        <end position="68"/>
    </location>
</feature>
<dbReference type="PROSITE" id="PS50071">
    <property type="entry name" value="HOMEOBOX_2"/>
    <property type="match status" value="1"/>
</dbReference>
<keyword evidence="4" id="KW-0217">Developmental protein</keyword>
<evidence type="ECO:0000256" key="14">
    <source>
        <dbReference type="PROSITE-ProRule" id="PRU00108"/>
    </source>
</evidence>
<dbReference type="GO" id="GO:0048731">
    <property type="term" value="P:system development"/>
    <property type="evidence" value="ECO:0007669"/>
    <property type="project" value="UniProtKB-ARBA"/>
</dbReference>
<proteinExistence type="inferred from homology"/>
<protein>
    <recommendedName>
        <fullName evidence="17">Homeobox domain-containing protein</fullName>
    </recommendedName>
</protein>
<dbReference type="Proteomes" id="UP000639772">
    <property type="component" value="Chromosome 11"/>
</dbReference>
<dbReference type="InterPro" id="IPR005226">
    <property type="entry name" value="UPF0014_fam"/>
</dbReference>
<comment type="similarity">
    <text evidence="3">Belongs to the UPF0014 family.</text>
</comment>
<name>A0A835UK44_VANPL</name>
<evidence type="ECO:0000256" key="12">
    <source>
        <dbReference type="ARBA" id="ARBA00023242"/>
    </source>
</evidence>
<dbReference type="PANTHER" id="PTHR30028:SF0">
    <property type="entry name" value="PROTEIN ALUMINUM SENSITIVE 3"/>
    <property type="match status" value="1"/>
</dbReference>
<organism evidence="18 19">
    <name type="scientific">Vanilla planifolia</name>
    <name type="common">Vanilla</name>
    <dbReference type="NCBI Taxonomy" id="51239"/>
    <lineage>
        <taxon>Eukaryota</taxon>
        <taxon>Viridiplantae</taxon>
        <taxon>Streptophyta</taxon>
        <taxon>Embryophyta</taxon>
        <taxon>Tracheophyta</taxon>
        <taxon>Spermatophyta</taxon>
        <taxon>Magnoliopsida</taxon>
        <taxon>Liliopsida</taxon>
        <taxon>Asparagales</taxon>
        <taxon>Orchidaceae</taxon>
        <taxon>Vanilloideae</taxon>
        <taxon>Vanilleae</taxon>
        <taxon>Vanilla</taxon>
    </lineage>
</organism>
<dbReference type="InterPro" id="IPR001356">
    <property type="entry name" value="HD"/>
</dbReference>
<sequence>MPQAPSTRWCPTSEQLMMLEELYRTGVRTPNASQIQQITAHLSHHGKIEGKNVFYWFQNHKARDRQKLRRKLSRQPLQAFSQYSSSPHFLPQLHQTFQPQRLRQVFNSSLTLVCQNYEKSVAFFMKVVENLQGEKVHEQRQGLDLLRKLEEGQCAWITSSPSGRERETVMEMDGGGSAFCRQLKTLDLFPTRSTGVRDECEAKCKEKLIEESSENYQGMLKPTLATAVLAIAVVLSFIQRLGLEWEMVYSIARAFLQLSIMGFVLEFVFSRKNAGWIVLAYLFMVIVAGYTAGQRAKHVPHGKYIAGASILVGTTLTMFILVMLNVFPFTPRYIIPVSGMMVGNAMTVTGVTMKKLREDLKMQKDLVETALALGATPRQATVQQVKRSLIIALSPVLDNAKTVGLISLPGAMTGLIMAGAPPMEAIQLQIVVMNMLVGASTVSSIMSTYLCWPAFFTKAHQLEYEVFNAS</sequence>
<dbReference type="Pfam" id="PF00046">
    <property type="entry name" value="Homeodomain"/>
    <property type="match status" value="1"/>
</dbReference>
<keyword evidence="9 16" id="KW-0472">Membrane</keyword>
<dbReference type="SMART" id="SM00389">
    <property type="entry name" value="HOX"/>
    <property type="match status" value="1"/>
</dbReference>
<dbReference type="GO" id="GO:0005634">
    <property type="term" value="C:nucleus"/>
    <property type="evidence" value="ECO:0007669"/>
    <property type="project" value="UniProtKB-SubCell"/>
</dbReference>
<keyword evidence="12 14" id="KW-0539">Nucleus</keyword>
<evidence type="ECO:0000256" key="4">
    <source>
        <dbReference type="ARBA" id="ARBA00022473"/>
    </source>
</evidence>
<evidence type="ECO:0000313" key="19">
    <source>
        <dbReference type="Proteomes" id="UP000639772"/>
    </source>
</evidence>
<dbReference type="FunFam" id="1.10.10.60:FF:000146">
    <property type="entry name" value="WUSCHEL-related homeobox 4"/>
    <property type="match status" value="1"/>
</dbReference>
<dbReference type="GO" id="GO:0003677">
    <property type="term" value="F:DNA binding"/>
    <property type="evidence" value="ECO:0007669"/>
    <property type="project" value="UniProtKB-UniRule"/>
</dbReference>
<evidence type="ECO:0000256" key="15">
    <source>
        <dbReference type="RuleBase" id="RU000682"/>
    </source>
</evidence>
<accession>A0A835UK44</accession>
<dbReference type="Pfam" id="PF03649">
    <property type="entry name" value="UPF0014"/>
    <property type="match status" value="1"/>
</dbReference>
<evidence type="ECO:0000313" key="18">
    <source>
        <dbReference type="EMBL" id="KAG0462326.1"/>
    </source>
</evidence>
<dbReference type="PANTHER" id="PTHR30028">
    <property type="entry name" value="UPF0014 INNER MEMBRANE PROTEIN YBBM-RELATED"/>
    <property type="match status" value="1"/>
</dbReference>
<comment type="caution">
    <text evidence="18">The sequence shown here is derived from an EMBL/GenBank/DDBJ whole genome shotgun (WGS) entry which is preliminary data.</text>
</comment>
<evidence type="ECO:0000256" key="9">
    <source>
        <dbReference type="ARBA" id="ARBA00023136"/>
    </source>
</evidence>
<keyword evidence="11" id="KW-0804">Transcription</keyword>